<evidence type="ECO:0000313" key="1">
    <source>
        <dbReference type="EMBL" id="EHP46901.1"/>
    </source>
</evidence>
<dbReference type="STRING" id="742817.HMPREF9449_01916"/>
<dbReference type="HOGENOM" id="CLU_3138414_0_0_10"/>
<name>H1DI30_9BACT</name>
<gene>
    <name evidence="1" type="ORF">HMPREF9449_01916</name>
</gene>
<proteinExistence type="predicted"/>
<dbReference type="EMBL" id="ADMC01000024">
    <property type="protein sequence ID" value="EHP46901.1"/>
    <property type="molecule type" value="Genomic_DNA"/>
</dbReference>
<comment type="caution">
    <text evidence="1">The sequence shown here is derived from an EMBL/GenBank/DDBJ whole genome shotgun (WGS) entry which is preliminary data.</text>
</comment>
<dbReference type="GeneID" id="98070726"/>
<organism evidence="1 2">
    <name type="scientific">Odoribacter laneus YIT 12061</name>
    <dbReference type="NCBI Taxonomy" id="742817"/>
    <lineage>
        <taxon>Bacteria</taxon>
        <taxon>Pseudomonadati</taxon>
        <taxon>Bacteroidota</taxon>
        <taxon>Bacteroidia</taxon>
        <taxon>Bacteroidales</taxon>
        <taxon>Odoribacteraceae</taxon>
        <taxon>Odoribacter</taxon>
    </lineage>
</organism>
<dbReference type="AlphaFoldDB" id="H1DI30"/>
<evidence type="ECO:0000313" key="2">
    <source>
        <dbReference type="Proteomes" id="UP000004892"/>
    </source>
</evidence>
<sequence>MEKIRKIDVLAFGGDVPGDKCYIRAGIYDGYQKFGIAKNILLYIYTLHL</sequence>
<accession>H1DI30</accession>
<reference evidence="1 2" key="1">
    <citation type="submission" date="2012-01" db="EMBL/GenBank/DDBJ databases">
        <title>The Genome Sequence of Odoribacter laneus YIT 12061.</title>
        <authorList>
            <consortium name="The Broad Institute Genome Sequencing Platform"/>
            <person name="Earl A."/>
            <person name="Ward D."/>
            <person name="Feldgarden M."/>
            <person name="Gevers D."/>
            <person name="Morotomi M."/>
            <person name="Young S.K."/>
            <person name="Zeng Q."/>
            <person name="Gargeya S."/>
            <person name="Fitzgerald M."/>
            <person name="Haas B."/>
            <person name="Abouelleil A."/>
            <person name="Alvarado L."/>
            <person name="Arachchi H.M."/>
            <person name="Berlin A."/>
            <person name="Chapman S.B."/>
            <person name="Gearin G."/>
            <person name="Goldberg J."/>
            <person name="Griggs A."/>
            <person name="Gujja S."/>
            <person name="Hansen M."/>
            <person name="Heiman D."/>
            <person name="Howarth C."/>
            <person name="Larimer J."/>
            <person name="Lui A."/>
            <person name="MacDonald P.J.P."/>
            <person name="McCowen C."/>
            <person name="Montmayeur A."/>
            <person name="Murphy C."/>
            <person name="Neiman D."/>
            <person name="Pearson M."/>
            <person name="Priest M."/>
            <person name="Roberts A."/>
            <person name="Saif S."/>
            <person name="Shea T."/>
            <person name="Sisk P."/>
            <person name="Stolte C."/>
            <person name="Sykes S."/>
            <person name="Wortman J."/>
            <person name="Nusbaum C."/>
            <person name="Birren B."/>
        </authorList>
    </citation>
    <scope>NUCLEOTIDE SEQUENCE [LARGE SCALE GENOMIC DNA]</scope>
    <source>
        <strain evidence="1 2">YIT 12061</strain>
    </source>
</reference>
<dbReference type="PATRIC" id="fig|742817.3.peg.2038"/>
<protein>
    <submittedName>
        <fullName evidence="1">Uncharacterized protein</fullName>
    </submittedName>
</protein>
<keyword evidence="2" id="KW-1185">Reference proteome</keyword>
<dbReference type="Proteomes" id="UP000004892">
    <property type="component" value="Unassembled WGS sequence"/>
</dbReference>
<dbReference type="RefSeq" id="WP_009137063.1">
    <property type="nucleotide sequence ID" value="NZ_JH594596.1"/>
</dbReference>